<feature type="compositionally biased region" description="Low complexity" evidence="1">
    <location>
        <begin position="182"/>
        <end position="198"/>
    </location>
</feature>
<dbReference type="STRING" id="30019.A0A0M4ESN5"/>
<feature type="non-terminal residue" evidence="2">
    <location>
        <position position="456"/>
    </location>
</feature>
<accession>A0A0M4ESN5</accession>
<protein>
    <submittedName>
        <fullName evidence="2">CG42686</fullName>
    </submittedName>
</protein>
<dbReference type="AlphaFoldDB" id="A0A0M4ESN5"/>
<sequence>MEDASAAPTTKKSGTTLSVDRAAFLLLRVKKAFKKKRQQRKERQAQQSGAAAAALATGVAGNQSRNGSRKWPPPLLRSRTLPAIIVPGLPVVSLHTDKQTFHLDERLLGCKSRSGSASGHRWSLLSRGGNAGSSQQQQQNNNNINLTNNNNNNTLMVKSLNLPKDDSTLAYRRKSSGSTPSHHQQQQQQQQQHVAQQHLHLYQQHAADSTLYQLSDDFECHADGSLFLRIPAPYVAPSRGYPYRMPATKRASTSSEATTPLSREQQQPHAQLHDFPMAESSASGMHMAFTRLAKLMHQSSARSHPPPALDSTYKAGELSLGLGLGPAMGEETPRRLSWERRKDSSALQRSASIDSFAEIVFSDMPRPSLDIPRSAAPTPFSKRPSASSLYSTCSSIAAATASSSQAYAQLNVNYGELGAGAAGHGATGSSSAGSSRRESMLSPSSTRRNKLTRIIN</sequence>
<dbReference type="OrthoDB" id="2428204at2759"/>
<organism evidence="2 3">
    <name type="scientific">Drosophila busckii</name>
    <name type="common">Fruit fly</name>
    <dbReference type="NCBI Taxonomy" id="30019"/>
    <lineage>
        <taxon>Eukaryota</taxon>
        <taxon>Metazoa</taxon>
        <taxon>Ecdysozoa</taxon>
        <taxon>Arthropoda</taxon>
        <taxon>Hexapoda</taxon>
        <taxon>Insecta</taxon>
        <taxon>Pterygota</taxon>
        <taxon>Neoptera</taxon>
        <taxon>Endopterygota</taxon>
        <taxon>Diptera</taxon>
        <taxon>Brachycera</taxon>
        <taxon>Muscomorpha</taxon>
        <taxon>Ephydroidea</taxon>
        <taxon>Drosophilidae</taxon>
        <taxon>Drosophila</taxon>
    </lineage>
</organism>
<dbReference type="OMA" id="PMSREHT"/>
<dbReference type="Proteomes" id="UP000494163">
    <property type="component" value="Chromosome 3R"/>
</dbReference>
<feature type="region of interest" description="Disordered" evidence="1">
    <location>
        <begin position="367"/>
        <end position="386"/>
    </location>
</feature>
<feature type="compositionally biased region" description="Basic and acidic residues" evidence="1">
    <location>
        <begin position="331"/>
        <end position="344"/>
    </location>
</feature>
<evidence type="ECO:0000313" key="3">
    <source>
        <dbReference type="Proteomes" id="UP000494163"/>
    </source>
</evidence>
<gene>
    <name evidence="2" type="ORF">Dbus_chr3Rg2535</name>
</gene>
<feature type="region of interest" description="Disordered" evidence="1">
    <location>
        <begin position="418"/>
        <end position="456"/>
    </location>
</feature>
<feature type="compositionally biased region" description="Low complexity" evidence="1">
    <location>
        <begin position="427"/>
        <end position="445"/>
    </location>
</feature>
<feature type="compositionally biased region" description="Low complexity" evidence="1">
    <location>
        <begin position="45"/>
        <end position="61"/>
    </location>
</feature>
<keyword evidence="3" id="KW-1185">Reference proteome</keyword>
<dbReference type="EMBL" id="CP012526">
    <property type="protein sequence ID" value="ALC47785.1"/>
    <property type="molecule type" value="Genomic_DNA"/>
</dbReference>
<feature type="region of interest" description="Disordered" evidence="1">
    <location>
        <begin position="112"/>
        <end position="156"/>
    </location>
</feature>
<feature type="region of interest" description="Disordered" evidence="1">
    <location>
        <begin position="248"/>
        <end position="270"/>
    </location>
</feature>
<proteinExistence type="predicted"/>
<feature type="compositionally biased region" description="Basic residues" evidence="1">
    <location>
        <begin position="447"/>
        <end position="456"/>
    </location>
</feature>
<feature type="region of interest" description="Disordered" evidence="1">
    <location>
        <begin position="35"/>
        <end position="75"/>
    </location>
</feature>
<feature type="compositionally biased region" description="Polar residues" evidence="1">
    <location>
        <begin position="250"/>
        <end position="269"/>
    </location>
</feature>
<feature type="region of interest" description="Disordered" evidence="1">
    <location>
        <begin position="170"/>
        <end position="198"/>
    </location>
</feature>
<evidence type="ECO:0000313" key="2">
    <source>
        <dbReference type="EMBL" id="ALC47785.1"/>
    </source>
</evidence>
<reference evidence="2 3" key="1">
    <citation type="submission" date="2015-08" db="EMBL/GenBank/DDBJ databases">
        <title>Ancestral chromatin configuration constrains chromatin evolution on differentiating sex chromosomes in Drosophila.</title>
        <authorList>
            <person name="Zhou Q."/>
            <person name="Bachtrog D."/>
        </authorList>
    </citation>
    <scope>NUCLEOTIDE SEQUENCE [LARGE SCALE GENOMIC DNA]</scope>
    <source>
        <tissue evidence="2">Whole larvae</tissue>
    </source>
</reference>
<feature type="compositionally biased region" description="Low complexity" evidence="1">
    <location>
        <begin position="135"/>
        <end position="155"/>
    </location>
</feature>
<evidence type="ECO:0000256" key="1">
    <source>
        <dbReference type="SAM" id="MobiDB-lite"/>
    </source>
</evidence>
<name>A0A0M4ESN5_DROBS</name>
<feature type="region of interest" description="Disordered" evidence="1">
    <location>
        <begin position="324"/>
        <end position="349"/>
    </location>
</feature>